<accession>A0A6L6LZD5</accession>
<dbReference type="Pfam" id="PF13007">
    <property type="entry name" value="LZ_Tnp_IS66"/>
    <property type="match status" value="1"/>
</dbReference>
<dbReference type="AlphaFoldDB" id="A0A6L6LZD5"/>
<dbReference type="PANTHER" id="PTHR33678">
    <property type="entry name" value="BLL1576 PROTEIN"/>
    <property type="match status" value="1"/>
</dbReference>
<proteinExistence type="predicted"/>
<dbReference type="Pfam" id="PF13817">
    <property type="entry name" value="DDE_Tnp_IS66_C"/>
    <property type="match status" value="1"/>
</dbReference>
<dbReference type="InterPro" id="IPR004291">
    <property type="entry name" value="Transposase_IS66_central"/>
</dbReference>
<name>A0A6L6LZD5_9FIRM</name>
<dbReference type="Pfam" id="PF13005">
    <property type="entry name" value="zf-IS66"/>
    <property type="match status" value="1"/>
</dbReference>
<dbReference type="EMBL" id="WMZU01000027">
    <property type="protein sequence ID" value="MTS28451.1"/>
    <property type="molecule type" value="Genomic_DNA"/>
</dbReference>
<feature type="domain" description="Transposase TnpC homeodomain" evidence="5">
    <location>
        <begin position="74"/>
        <end position="147"/>
    </location>
</feature>
<dbReference type="InterPro" id="IPR024474">
    <property type="entry name" value="Znf_dom_IS66"/>
</dbReference>
<dbReference type="Pfam" id="PF03050">
    <property type="entry name" value="DDE_Tnp_IS66"/>
    <property type="match status" value="1"/>
</dbReference>
<feature type="region of interest" description="Disordered" evidence="2">
    <location>
        <begin position="112"/>
        <end position="131"/>
    </location>
</feature>
<organism evidence="7 8">
    <name type="scientific">Ruthenibacterium lactatiformans</name>
    <dbReference type="NCBI Taxonomy" id="1550024"/>
    <lineage>
        <taxon>Bacteria</taxon>
        <taxon>Bacillati</taxon>
        <taxon>Bacillota</taxon>
        <taxon>Clostridia</taxon>
        <taxon>Eubacteriales</taxon>
        <taxon>Oscillospiraceae</taxon>
        <taxon>Ruthenibacterium</taxon>
    </lineage>
</organism>
<evidence type="ECO:0000259" key="5">
    <source>
        <dbReference type="Pfam" id="PF13007"/>
    </source>
</evidence>
<sequence length="556" mass="63429">MQRFSTGDFSLWEGSFYWCACSFPGIMETENLPGRSAAMNLDTKNLPPEVAAYIRSLEQKKQQLEKQLVKLQSLNEQLVKMRKRMFGQSSEQIQYVDARQLDLFNEAEVCSDASAPEPGKTTPVKAHARNAKRTKEELTEGLEHKKVVCELPEQERICAKCGSAMVRIGEKFVRSELVIVPAQVYMVDYYAASYKCAHCEAQTGESYIRQAQAPVPVMKKSMAAPSTVAYVMQEKFQNGVPLYRQEAYWKGQGVELRRNTMANWVIRSARWFRPLYELLRKELLRQDIVNVDETRVHVLKEDGRESRQMSQMWVFCSAEKKIALYQYSPSRSGRVAREMLQGFSGYTQTDGYSGYHCLDPVTHVGCWAHARRKWVDCFVDGKPVQGSRSEAAFGLIEEMFALEQAWKDESPQARFDLRQQKLRPLLEQYWALLDSFEAAEGTALSKAKNYSLNQKDALNAVLLDGRLELTNNLAERTVKPFVMARKNFLFCDTAKGADASALCFSVMETAKRNGLNPFGYLLFLLQELPKLGENPTDEQLFPLLPWDDNLPAYCTL</sequence>
<comment type="caution">
    <text evidence="7">The sequence shown here is derived from an EMBL/GenBank/DDBJ whole genome shotgun (WGS) entry which is preliminary data.</text>
</comment>
<evidence type="ECO:0000259" key="6">
    <source>
        <dbReference type="Pfam" id="PF13817"/>
    </source>
</evidence>
<protein>
    <submittedName>
        <fullName evidence="7">IS66 family transposase</fullName>
    </submittedName>
</protein>
<feature type="domain" description="Transposase IS66 central" evidence="3">
    <location>
        <begin position="220"/>
        <end position="498"/>
    </location>
</feature>
<feature type="coiled-coil region" evidence="1">
    <location>
        <begin position="54"/>
        <end position="84"/>
    </location>
</feature>
<feature type="domain" description="Transposase IS66 zinc-finger binding" evidence="4">
    <location>
        <begin position="155"/>
        <end position="200"/>
    </location>
</feature>
<reference evidence="7 8" key="1">
    <citation type="journal article" date="2019" name="Nat. Med.">
        <title>A library of human gut bacterial isolates paired with longitudinal multiomics data enables mechanistic microbiome research.</title>
        <authorList>
            <person name="Poyet M."/>
            <person name="Groussin M."/>
            <person name="Gibbons S.M."/>
            <person name="Avila-Pacheco J."/>
            <person name="Jiang X."/>
            <person name="Kearney S.M."/>
            <person name="Perrotta A.R."/>
            <person name="Berdy B."/>
            <person name="Zhao S."/>
            <person name="Lieberman T.D."/>
            <person name="Swanson P.K."/>
            <person name="Smith M."/>
            <person name="Roesemann S."/>
            <person name="Alexander J.E."/>
            <person name="Rich S.A."/>
            <person name="Livny J."/>
            <person name="Vlamakis H."/>
            <person name="Clish C."/>
            <person name="Bullock K."/>
            <person name="Deik A."/>
            <person name="Scott J."/>
            <person name="Pierce K.A."/>
            <person name="Xavier R.J."/>
            <person name="Alm E.J."/>
        </authorList>
    </citation>
    <scope>NUCLEOTIDE SEQUENCE [LARGE SCALE GENOMIC DNA]</scope>
    <source>
        <strain evidence="7 8">BIOML-A4</strain>
    </source>
</reference>
<dbReference type="InterPro" id="IPR039552">
    <property type="entry name" value="IS66_C"/>
</dbReference>
<dbReference type="NCBIfam" id="NF033517">
    <property type="entry name" value="transpos_IS66"/>
    <property type="match status" value="1"/>
</dbReference>
<evidence type="ECO:0000256" key="1">
    <source>
        <dbReference type="SAM" id="Coils"/>
    </source>
</evidence>
<dbReference type="InterPro" id="IPR052344">
    <property type="entry name" value="Transposase-related"/>
</dbReference>
<evidence type="ECO:0000313" key="7">
    <source>
        <dbReference type="EMBL" id="MTS28451.1"/>
    </source>
</evidence>
<dbReference type="InterPro" id="IPR024463">
    <property type="entry name" value="Transposase_TnpC_homeodom"/>
</dbReference>
<evidence type="ECO:0000259" key="4">
    <source>
        <dbReference type="Pfam" id="PF13005"/>
    </source>
</evidence>
<feature type="domain" description="Transposase IS66 C-terminal" evidence="6">
    <location>
        <begin position="505"/>
        <end position="546"/>
    </location>
</feature>
<evidence type="ECO:0000313" key="8">
    <source>
        <dbReference type="Proteomes" id="UP000472755"/>
    </source>
</evidence>
<evidence type="ECO:0000259" key="3">
    <source>
        <dbReference type="Pfam" id="PF03050"/>
    </source>
</evidence>
<evidence type="ECO:0000256" key="2">
    <source>
        <dbReference type="SAM" id="MobiDB-lite"/>
    </source>
</evidence>
<gene>
    <name evidence="7" type="ORF">GMD59_14310</name>
</gene>
<keyword evidence="1" id="KW-0175">Coiled coil</keyword>
<dbReference type="Proteomes" id="UP000472755">
    <property type="component" value="Unassembled WGS sequence"/>
</dbReference>